<keyword evidence="4" id="KW-0804">Transcription</keyword>
<dbReference type="Gene3D" id="3.40.190.10">
    <property type="entry name" value="Periplasmic binding protein-like II"/>
    <property type="match status" value="2"/>
</dbReference>
<keyword evidence="3 6" id="KW-0238">DNA-binding</keyword>
<dbReference type="InterPro" id="IPR036390">
    <property type="entry name" value="WH_DNA-bd_sf"/>
</dbReference>
<comment type="caution">
    <text evidence="6">The sequence shown here is derived from an EMBL/GenBank/DDBJ whole genome shotgun (WGS) entry which is preliminary data.</text>
</comment>
<dbReference type="SUPFAM" id="SSF53850">
    <property type="entry name" value="Periplasmic binding protein-like II"/>
    <property type="match status" value="1"/>
</dbReference>
<evidence type="ECO:0000313" key="6">
    <source>
        <dbReference type="EMBL" id="MBB3880228.1"/>
    </source>
</evidence>
<feature type="domain" description="HTH lysR-type" evidence="5">
    <location>
        <begin position="1"/>
        <end position="58"/>
    </location>
</feature>
<sequence>MNFRHLRYFVAASEHGSFRKAGAALGVQESTISRRIRDMEDGLGSALFHRHSGGVCLTVAGQRLLSKAQTVLRYINEGAEIVDAVGRGAEGQLRVGIFSSLASGFLQDLLRTFAAEHPSIHVEVADGNPAEHVAAIRQFRLDIAFLTGTLEWPRCETTYLWSERVFVVLPEAHALAVKEEVNWQDLAHETFIVSDVPPGQEIHDYLVQRVADLGHHPKIQAQFVGRDNLLTLVAIGSGLTVMSEAATAAHVPGICYRPIIGEVLPFNGVWSPENDNPALRRFVSMAKTMARRQGVDL</sequence>
<dbReference type="AlphaFoldDB" id="A0A7W6F3W0"/>
<reference evidence="6 7" key="1">
    <citation type="submission" date="2020-08" db="EMBL/GenBank/DDBJ databases">
        <title>Genomic Encyclopedia of Type Strains, Phase IV (KMG-IV): sequencing the most valuable type-strain genomes for metagenomic binning, comparative biology and taxonomic classification.</title>
        <authorList>
            <person name="Goeker M."/>
        </authorList>
    </citation>
    <scope>NUCLEOTIDE SEQUENCE [LARGE SCALE GENOMIC DNA]</scope>
    <source>
        <strain evidence="6 7">DSM 19512</strain>
    </source>
</reference>
<dbReference type="Pfam" id="PF03466">
    <property type="entry name" value="LysR_substrate"/>
    <property type="match status" value="1"/>
</dbReference>
<dbReference type="PANTHER" id="PTHR30346:SF0">
    <property type="entry name" value="HCA OPERON TRANSCRIPTIONAL ACTIVATOR HCAR"/>
    <property type="match status" value="1"/>
</dbReference>
<dbReference type="CDD" id="cd08414">
    <property type="entry name" value="PBP2_LTTR_aromatics_like"/>
    <property type="match status" value="1"/>
</dbReference>
<dbReference type="InterPro" id="IPR000847">
    <property type="entry name" value="LysR_HTH_N"/>
</dbReference>
<gene>
    <name evidence="6" type="ORF">GGR48_002671</name>
</gene>
<dbReference type="GO" id="GO:0032993">
    <property type="term" value="C:protein-DNA complex"/>
    <property type="evidence" value="ECO:0007669"/>
    <property type="project" value="TreeGrafter"/>
</dbReference>
<protein>
    <submittedName>
        <fullName evidence="6">DNA-binding transcriptional LysR family regulator</fullName>
    </submittedName>
</protein>
<comment type="similarity">
    <text evidence="1">Belongs to the LysR transcriptional regulatory family.</text>
</comment>
<evidence type="ECO:0000259" key="5">
    <source>
        <dbReference type="PROSITE" id="PS50931"/>
    </source>
</evidence>
<dbReference type="Pfam" id="PF00126">
    <property type="entry name" value="HTH_1"/>
    <property type="match status" value="1"/>
</dbReference>
<dbReference type="Gene3D" id="1.10.10.10">
    <property type="entry name" value="Winged helix-like DNA-binding domain superfamily/Winged helix DNA-binding domain"/>
    <property type="match status" value="1"/>
</dbReference>
<evidence type="ECO:0000256" key="4">
    <source>
        <dbReference type="ARBA" id="ARBA00023163"/>
    </source>
</evidence>
<dbReference type="EMBL" id="JACIDH010000013">
    <property type="protein sequence ID" value="MBB3880228.1"/>
    <property type="molecule type" value="Genomic_DNA"/>
</dbReference>
<organism evidence="6 7">
    <name type="scientific">Sphingomonas pseudosanguinis</name>
    <dbReference type="NCBI Taxonomy" id="413712"/>
    <lineage>
        <taxon>Bacteria</taxon>
        <taxon>Pseudomonadati</taxon>
        <taxon>Pseudomonadota</taxon>
        <taxon>Alphaproteobacteria</taxon>
        <taxon>Sphingomonadales</taxon>
        <taxon>Sphingomonadaceae</taxon>
        <taxon>Sphingomonas</taxon>
    </lineage>
</organism>
<dbReference type="RefSeq" id="WP_183952301.1">
    <property type="nucleotide sequence ID" value="NZ_JACIDH010000013.1"/>
</dbReference>
<dbReference type="InterPro" id="IPR005119">
    <property type="entry name" value="LysR_subst-bd"/>
</dbReference>
<keyword evidence="2" id="KW-0805">Transcription regulation</keyword>
<accession>A0A7W6F3W0</accession>
<dbReference type="Proteomes" id="UP000538670">
    <property type="component" value="Unassembled WGS sequence"/>
</dbReference>
<dbReference type="InterPro" id="IPR036388">
    <property type="entry name" value="WH-like_DNA-bd_sf"/>
</dbReference>
<dbReference type="GO" id="GO:0003677">
    <property type="term" value="F:DNA binding"/>
    <property type="evidence" value="ECO:0007669"/>
    <property type="project" value="UniProtKB-KW"/>
</dbReference>
<dbReference type="GO" id="GO:0003700">
    <property type="term" value="F:DNA-binding transcription factor activity"/>
    <property type="evidence" value="ECO:0007669"/>
    <property type="project" value="InterPro"/>
</dbReference>
<evidence type="ECO:0000256" key="2">
    <source>
        <dbReference type="ARBA" id="ARBA00023015"/>
    </source>
</evidence>
<evidence type="ECO:0000256" key="1">
    <source>
        <dbReference type="ARBA" id="ARBA00009437"/>
    </source>
</evidence>
<proteinExistence type="inferred from homology"/>
<dbReference type="FunFam" id="1.10.10.10:FF:000001">
    <property type="entry name" value="LysR family transcriptional regulator"/>
    <property type="match status" value="1"/>
</dbReference>
<dbReference type="PANTHER" id="PTHR30346">
    <property type="entry name" value="TRANSCRIPTIONAL DUAL REGULATOR HCAR-RELATED"/>
    <property type="match status" value="1"/>
</dbReference>
<keyword evidence="7" id="KW-1185">Reference proteome</keyword>
<dbReference type="PROSITE" id="PS50931">
    <property type="entry name" value="HTH_LYSR"/>
    <property type="match status" value="1"/>
</dbReference>
<evidence type="ECO:0000256" key="3">
    <source>
        <dbReference type="ARBA" id="ARBA00023125"/>
    </source>
</evidence>
<evidence type="ECO:0000313" key="7">
    <source>
        <dbReference type="Proteomes" id="UP000538670"/>
    </source>
</evidence>
<name>A0A7W6F3W0_9SPHN</name>
<dbReference type="SUPFAM" id="SSF46785">
    <property type="entry name" value="Winged helix' DNA-binding domain"/>
    <property type="match status" value="1"/>
</dbReference>